<dbReference type="Gene3D" id="3.30.1360.130">
    <property type="entry name" value="Dipeptide transport protein"/>
    <property type="match status" value="1"/>
</dbReference>
<feature type="active site" description="Nucleophile" evidence="1">
    <location>
        <position position="115"/>
    </location>
</feature>
<feature type="binding site" evidence="2">
    <location>
        <position position="104"/>
    </location>
    <ligand>
        <name>Zn(2+)</name>
        <dbReference type="ChEBI" id="CHEBI:29105"/>
        <label>2</label>
    </ligand>
</feature>
<feature type="binding site" evidence="2">
    <location>
        <position position="134"/>
    </location>
    <ligand>
        <name>Zn(2+)</name>
        <dbReference type="ChEBI" id="CHEBI:29105"/>
        <label>2</label>
    </ligand>
</feature>
<keyword evidence="2" id="KW-0479">Metal-binding</keyword>
<dbReference type="Gene3D" id="3.40.50.10780">
    <property type="entry name" value="Dipeptide transport protein"/>
    <property type="match status" value="1"/>
</dbReference>
<evidence type="ECO:0000256" key="1">
    <source>
        <dbReference type="PIRSR" id="PIRSR015853-1"/>
    </source>
</evidence>
<feature type="binding site" evidence="2">
    <location>
        <position position="8"/>
    </location>
    <ligand>
        <name>Zn(2+)</name>
        <dbReference type="ChEBI" id="CHEBI:29105"/>
        <label>2</label>
    </ligand>
</feature>
<dbReference type="InterPro" id="IPR027476">
    <property type="entry name" value="DppA_N"/>
</dbReference>
<organism evidence="3 4">
    <name type="scientific">Limobrevibacterium gyesilva</name>
    <dbReference type="NCBI Taxonomy" id="2991712"/>
    <lineage>
        <taxon>Bacteria</taxon>
        <taxon>Pseudomonadati</taxon>
        <taxon>Pseudomonadota</taxon>
        <taxon>Alphaproteobacteria</taxon>
        <taxon>Acetobacterales</taxon>
        <taxon>Acetobacteraceae</taxon>
        <taxon>Limobrevibacterium</taxon>
    </lineage>
</organism>
<dbReference type="CDD" id="cd08663">
    <property type="entry name" value="DAP_dppA_1"/>
    <property type="match status" value="1"/>
</dbReference>
<dbReference type="PIRSF" id="PIRSF015853">
    <property type="entry name" value="Pep_DppA"/>
    <property type="match status" value="1"/>
</dbReference>
<name>A0AA41YJ87_9PROT</name>
<feature type="binding site" evidence="2">
    <location>
        <position position="60"/>
    </location>
    <ligand>
        <name>Zn(2+)</name>
        <dbReference type="ChEBI" id="CHEBI:29105"/>
        <label>2</label>
    </ligand>
</feature>
<keyword evidence="2" id="KW-0862">Zinc</keyword>
<reference evidence="3" key="1">
    <citation type="submission" date="2022-09" db="EMBL/GenBank/DDBJ databases">
        <title>Rhodovastum sp. nov. RN2-1 isolated from soil in Seongnam, South Korea.</title>
        <authorList>
            <person name="Le N.T."/>
        </authorList>
    </citation>
    <scope>NUCLEOTIDE SEQUENCE</scope>
    <source>
        <strain evidence="3">RN2-1</strain>
    </source>
</reference>
<gene>
    <name evidence="3" type="ORF">OL599_03155</name>
</gene>
<feature type="binding site" evidence="2">
    <location>
        <position position="10"/>
    </location>
    <ligand>
        <name>Zn(2+)</name>
        <dbReference type="ChEBI" id="CHEBI:29105"/>
        <label>1</label>
    </ligand>
</feature>
<dbReference type="Pfam" id="PF04951">
    <property type="entry name" value="Peptidase_M55"/>
    <property type="match status" value="1"/>
</dbReference>
<keyword evidence="4" id="KW-1185">Reference proteome</keyword>
<dbReference type="Proteomes" id="UP001165679">
    <property type="component" value="Unassembled WGS sequence"/>
</dbReference>
<dbReference type="GO" id="GO:0046872">
    <property type="term" value="F:metal ion binding"/>
    <property type="evidence" value="ECO:0007669"/>
    <property type="project" value="UniProtKB-KW"/>
</dbReference>
<proteinExistence type="predicted"/>
<dbReference type="InterPro" id="IPR036177">
    <property type="entry name" value="Peptidase_M55_sf"/>
</dbReference>
<dbReference type="SUPFAM" id="SSF63992">
    <property type="entry name" value="Dipeptide transport protein"/>
    <property type="match status" value="1"/>
</dbReference>
<reference evidence="3" key="2">
    <citation type="submission" date="2022-10" db="EMBL/GenBank/DDBJ databases">
        <authorList>
            <person name="Trinh H.N."/>
        </authorList>
    </citation>
    <scope>NUCLEOTIDE SEQUENCE</scope>
    <source>
        <strain evidence="3">RN2-1</strain>
    </source>
</reference>
<protein>
    <submittedName>
        <fullName evidence="3">M55 family metallopeptidase</fullName>
    </submittedName>
</protein>
<evidence type="ECO:0000313" key="4">
    <source>
        <dbReference type="Proteomes" id="UP001165679"/>
    </source>
</evidence>
<dbReference type="EMBL" id="JAPDNT010000001">
    <property type="protein sequence ID" value="MCW3473565.1"/>
    <property type="molecule type" value="Genomic_DNA"/>
</dbReference>
<accession>A0AA41YJ87</accession>
<feature type="binding site" evidence="2">
    <location>
        <position position="8"/>
    </location>
    <ligand>
        <name>Zn(2+)</name>
        <dbReference type="ChEBI" id="CHEBI:29105"/>
        <label>1</label>
    </ligand>
</feature>
<sequence length="272" mass="28270">MKIFISADIEGVAGVVTPQHGQPGNAEYERARRLMTEEVNAAIAGAFDGGASAVLVNDSHGPMVNLLPDALDPRAELILGRPKPTSMFAGLDGDFAAAFCTGYHSGAGQHGVLSHTINGFAFAAIRVNGIDCAEATLYGAYAGSLGVPVALLTGDDRLQAQCAPLFPGVRTAVVKHALGQRAARALSPQSACALIRATAEHAVRNLADCRPFVIPGPHRLEIDLNSVALADLAETIPVATRIAPRSVAFAADTMRAVIGWINTISAMSATLR</sequence>
<evidence type="ECO:0000256" key="2">
    <source>
        <dbReference type="PIRSR" id="PIRSR015853-2"/>
    </source>
</evidence>
<dbReference type="InterPro" id="IPR007035">
    <property type="entry name" value="Peptidase_M55"/>
</dbReference>
<dbReference type="AlphaFoldDB" id="A0AA41YJ87"/>
<evidence type="ECO:0000313" key="3">
    <source>
        <dbReference type="EMBL" id="MCW3473565.1"/>
    </source>
</evidence>
<comment type="caution">
    <text evidence="3">The sequence shown here is derived from an EMBL/GenBank/DDBJ whole genome shotgun (WGS) entry which is preliminary data.</text>
</comment>
<dbReference type="RefSeq" id="WP_264712146.1">
    <property type="nucleotide sequence ID" value="NZ_JAPDNT010000001.1"/>
</dbReference>